<gene>
    <name evidence="2" type="ORF">COCSUDRAFT_61920</name>
</gene>
<feature type="compositionally biased region" description="Polar residues" evidence="1">
    <location>
        <begin position="11"/>
        <end position="20"/>
    </location>
</feature>
<keyword evidence="3" id="KW-1185">Reference proteome</keyword>
<dbReference type="RefSeq" id="XP_005649034.1">
    <property type="nucleotide sequence ID" value="XM_005648977.1"/>
</dbReference>
<feature type="region of interest" description="Disordered" evidence="1">
    <location>
        <begin position="1"/>
        <end position="20"/>
    </location>
</feature>
<accession>I0Z1H1</accession>
<reference evidence="2 3" key="1">
    <citation type="journal article" date="2012" name="Genome Biol.">
        <title>The genome of the polar eukaryotic microalga coccomyxa subellipsoidea reveals traits of cold adaptation.</title>
        <authorList>
            <person name="Blanc G."/>
            <person name="Agarkova I."/>
            <person name="Grimwood J."/>
            <person name="Kuo A."/>
            <person name="Brueggeman A."/>
            <person name="Dunigan D."/>
            <person name="Gurnon J."/>
            <person name="Ladunga I."/>
            <person name="Lindquist E."/>
            <person name="Lucas S."/>
            <person name="Pangilinan J."/>
            <person name="Proschold T."/>
            <person name="Salamov A."/>
            <person name="Schmutz J."/>
            <person name="Weeks D."/>
            <person name="Yamada T."/>
            <person name="Claverie J.M."/>
            <person name="Grigoriev I."/>
            <person name="Van Etten J."/>
            <person name="Lomsadze A."/>
            <person name="Borodovsky M."/>
        </authorList>
    </citation>
    <scope>NUCLEOTIDE SEQUENCE [LARGE SCALE GENOMIC DNA]</scope>
    <source>
        <strain evidence="2 3">C-169</strain>
    </source>
</reference>
<evidence type="ECO:0000313" key="3">
    <source>
        <dbReference type="Proteomes" id="UP000007264"/>
    </source>
</evidence>
<evidence type="ECO:0000313" key="2">
    <source>
        <dbReference type="EMBL" id="EIE24490.1"/>
    </source>
</evidence>
<dbReference type="AlphaFoldDB" id="I0Z1H1"/>
<protein>
    <submittedName>
        <fullName evidence="2">Uncharacterized protein</fullName>
    </submittedName>
</protein>
<name>I0Z1H1_COCSC</name>
<evidence type="ECO:0000256" key="1">
    <source>
        <dbReference type="SAM" id="MobiDB-lite"/>
    </source>
</evidence>
<proteinExistence type="predicted"/>
<organism evidence="2 3">
    <name type="scientific">Coccomyxa subellipsoidea (strain C-169)</name>
    <name type="common">Green microalga</name>
    <dbReference type="NCBI Taxonomy" id="574566"/>
    <lineage>
        <taxon>Eukaryota</taxon>
        <taxon>Viridiplantae</taxon>
        <taxon>Chlorophyta</taxon>
        <taxon>core chlorophytes</taxon>
        <taxon>Trebouxiophyceae</taxon>
        <taxon>Trebouxiophyceae incertae sedis</taxon>
        <taxon>Coccomyxaceae</taxon>
        <taxon>Coccomyxa</taxon>
        <taxon>Coccomyxa subellipsoidea</taxon>
    </lineage>
</organism>
<dbReference type="Proteomes" id="UP000007264">
    <property type="component" value="Unassembled WGS sequence"/>
</dbReference>
<comment type="caution">
    <text evidence="2">The sequence shown here is derived from an EMBL/GenBank/DDBJ whole genome shotgun (WGS) entry which is preliminary data.</text>
</comment>
<dbReference type="KEGG" id="csl:COCSUDRAFT_61920"/>
<dbReference type="GeneID" id="17042492"/>
<sequence length="121" mass="13638">MQSLPPRAQKPQPQTSQTSLRLKGCLREFWALRIRVLRAGPTQNAALQKEHGRRRKACPDSTCTTRALLRLLFTMFECDLSGAHLGGHVDMMLRDGAPRRLTAVVHIIAYENMAIGIYQLL</sequence>
<dbReference type="EMBL" id="AGSI01000005">
    <property type="protein sequence ID" value="EIE24490.1"/>
    <property type="molecule type" value="Genomic_DNA"/>
</dbReference>